<proteinExistence type="predicted"/>
<keyword evidence="3" id="KW-1185">Reference proteome</keyword>
<protein>
    <submittedName>
        <fullName evidence="1">Uncharacterized protein</fullName>
    </submittedName>
</protein>
<evidence type="ECO:0000313" key="3">
    <source>
        <dbReference type="Proteomes" id="UP000625711"/>
    </source>
</evidence>
<dbReference type="EMBL" id="JAACXV010015865">
    <property type="protein sequence ID" value="KAF7264817.1"/>
    <property type="molecule type" value="Genomic_DNA"/>
</dbReference>
<gene>
    <name evidence="2" type="ORF">GWI33_022239</name>
    <name evidence="1" type="ORF">GWI33_022240</name>
</gene>
<accession>A0A834HPX8</accession>
<evidence type="ECO:0000313" key="1">
    <source>
        <dbReference type="EMBL" id="KAF7264817.1"/>
    </source>
</evidence>
<evidence type="ECO:0000313" key="2">
    <source>
        <dbReference type="EMBL" id="KAF7264818.1"/>
    </source>
</evidence>
<dbReference type="Proteomes" id="UP000625711">
    <property type="component" value="Unassembled WGS sequence"/>
</dbReference>
<sequence>MEMGPGSFRWRAVSPGRYYVSSGARKTELNAECALQCGRCRSEFMAGFLSGCQWRSTARYPLTRTRNPQATYTFNRTYGVCMVKLSPSRWYINRKI</sequence>
<comment type="caution">
    <text evidence="1">The sequence shown here is derived from an EMBL/GenBank/DDBJ whole genome shotgun (WGS) entry which is preliminary data.</text>
</comment>
<reference evidence="1" key="1">
    <citation type="submission" date="2020-08" db="EMBL/GenBank/DDBJ databases">
        <title>Genome sequencing and assembly of the red palm weevil Rhynchophorus ferrugineus.</title>
        <authorList>
            <person name="Dias G.B."/>
            <person name="Bergman C.M."/>
            <person name="Manee M."/>
        </authorList>
    </citation>
    <scope>NUCLEOTIDE SEQUENCE</scope>
    <source>
        <strain evidence="1">AA-2017</strain>
        <tissue evidence="1">Whole larva</tissue>
    </source>
</reference>
<name>A0A834HPX8_RHYFE</name>
<dbReference type="AlphaFoldDB" id="A0A834HPX8"/>
<dbReference type="EMBL" id="JAACXV010015864">
    <property type="protein sequence ID" value="KAF7264818.1"/>
    <property type="molecule type" value="Genomic_DNA"/>
</dbReference>
<organism evidence="1 3">
    <name type="scientific">Rhynchophorus ferrugineus</name>
    <name type="common">Red palm weevil</name>
    <name type="synonym">Curculio ferrugineus</name>
    <dbReference type="NCBI Taxonomy" id="354439"/>
    <lineage>
        <taxon>Eukaryota</taxon>
        <taxon>Metazoa</taxon>
        <taxon>Ecdysozoa</taxon>
        <taxon>Arthropoda</taxon>
        <taxon>Hexapoda</taxon>
        <taxon>Insecta</taxon>
        <taxon>Pterygota</taxon>
        <taxon>Neoptera</taxon>
        <taxon>Endopterygota</taxon>
        <taxon>Coleoptera</taxon>
        <taxon>Polyphaga</taxon>
        <taxon>Cucujiformia</taxon>
        <taxon>Curculionidae</taxon>
        <taxon>Dryophthorinae</taxon>
        <taxon>Rhynchophorus</taxon>
    </lineage>
</organism>